<dbReference type="PROSITE" id="PS00498">
    <property type="entry name" value="TYROSINASE_2"/>
    <property type="match status" value="1"/>
</dbReference>
<dbReference type="GO" id="GO:0016491">
    <property type="term" value="F:oxidoreductase activity"/>
    <property type="evidence" value="ECO:0007669"/>
    <property type="project" value="InterPro"/>
</dbReference>
<dbReference type="AlphaFoldDB" id="A0A9E8SDB5"/>
<keyword evidence="6" id="KW-1185">Reference proteome</keyword>
<dbReference type="InterPro" id="IPR008922">
    <property type="entry name" value="Di-copper_centre_dom_sf"/>
</dbReference>
<name>A0A9E8SDB5_9FLAO</name>
<proteinExistence type="predicted"/>
<dbReference type="GO" id="GO:0046872">
    <property type="term" value="F:metal ion binding"/>
    <property type="evidence" value="ECO:0007669"/>
    <property type="project" value="UniProtKB-KW"/>
</dbReference>
<evidence type="ECO:0000256" key="2">
    <source>
        <dbReference type="ARBA" id="ARBA00023008"/>
    </source>
</evidence>
<dbReference type="RefSeq" id="WP_267676847.1">
    <property type="nucleotide sequence ID" value="NZ_CP113088.1"/>
</dbReference>
<evidence type="ECO:0000313" key="6">
    <source>
        <dbReference type="Proteomes" id="UP001164705"/>
    </source>
</evidence>
<reference evidence="5" key="1">
    <citation type="submission" date="2022-11" db="EMBL/GenBank/DDBJ databases">
        <title>Lacinutrix neustonica HL-RS19T sp. nov., isolated from the surface microlayer sample of brackish Lake Shihwa.</title>
        <authorList>
            <person name="Choi J.Y."/>
            <person name="Hwang C.Y."/>
        </authorList>
    </citation>
    <scope>NUCLEOTIDE SEQUENCE</scope>
    <source>
        <strain evidence="5">HL-RS19</strain>
    </source>
</reference>
<dbReference type="Proteomes" id="UP001164705">
    <property type="component" value="Chromosome"/>
</dbReference>
<sequence>MDTKKQSKVRIRPAVAELQHAYDTGNKKPLEDLMRAWKGIKELPPEDPNSFFKLGGFHGEPFVGAGWGNSAYWGGWCNHGNVLFPTWHRVYLIKVEEALQSIPGCEDVMLPYWDESSEDSIKNGIPKALTDETFTLDGKDIPNPLRSFVFPINIHDNIQSDNNQYTKPKGYETVRYPLSGLVGTDSDRAATKKHNAQFTDYTKNVALLNDNVKGWLNSHVVVNGKVIQTNVVQKFKDCLKAPNFTVFSNTTSAQEWNFYVEDGSKPVVPLESPHNSIHLSVGGFDVPTQGNYSPIPGANGDMGENNTAGLDPIFFFHHCNVDRVFWLWQKQHGSTDTLEIISEYPGTNSVDSQGPTPGMTPNAWLTLETPLAPFKKKDGQDYTSLDCINIETQLGLTYSRGSLDNNGLLLKEEALRPSKMLRVSGVNKAPIRGSFLISAFATINGEKHHIGTEAVLSRWNSTSCANCQTHLEVKAHFPLHDLAENTADKAAYEVVIIGRDGNLNEQNQLKASKAAEPKKLFHMEVR</sequence>
<dbReference type="PANTHER" id="PTHR11474:SF76">
    <property type="entry name" value="SHKT DOMAIN-CONTAINING PROTEIN"/>
    <property type="match status" value="1"/>
</dbReference>
<dbReference type="KEGG" id="lnu:N7U66_00255"/>
<evidence type="ECO:0000256" key="1">
    <source>
        <dbReference type="ARBA" id="ARBA00022723"/>
    </source>
</evidence>
<feature type="domain" description="Tyrosinase copper-binding" evidence="3">
    <location>
        <begin position="79"/>
        <end position="96"/>
    </location>
</feature>
<dbReference type="PANTHER" id="PTHR11474">
    <property type="entry name" value="TYROSINASE FAMILY MEMBER"/>
    <property type="match status" value="1"/>
</dbReference>
<organism evidence="5 6">
    <name type="scientific">Lacinutrix neustonica</name>
    <dbReference type="NCBI Taxonomy" id="2980107"/>
    <lineage>
        <taxon>Bacteria</taxon>
        <taxon>Pseudomonadati</taxon>
        <taxon>Bacteroidota</taxon>
        <taxon>Flavobacteriia</taxon>
        <taxon>Flavobacteriales</taxon>
        <taxon>Flavobacteriaceae</taxon>
        <taxon>Lacinutrix</taxon>
    </lineage>
</organism>
<dbReference type="Pfam" id="PF00264">
    <property type="entry name" value="Tyrosinase"/>
    <property type="match status" value="1"/>
</dbReference>
<gene>
    <name evidence="5" type="ORF">N7U66_00255</name>
</gene>
<dbReference type="PRINTS" id="PR00092">
    <property type="entry name" value="TYROSINASE"/>
</dbReference>
<dbReference type="InterPro" id="IPR002227">
    <property type="entry name" value="Tyrosinase_Cu-bd"/>
</dbReference>
<accession>A0A9E8SDB5</accession>
<dbReference type="Gene3D" id="1.10.1280.10">
    <property type="entry name" value="Di-copper center containing domain from catechol oxidase"/>
    <property type="match status" value="1"/>
</dbReference>
<evidence type="ECO:0000259" key="3">
    <source>
        <dbReference type="PROSITE" id="PS00497"/>
    </source>
</evidence>
<keyword evidence="2" id="KW-0186">Copper</keyword>
<protein>
    <submittedName>
        <fullName evidence="5">Tyrosinase family protein</fullName>
    </submittedName>
</protein>
<evidence type="ECO:0000259" key="4">
    <source>
        <dbReference type="PROSITE" id="PS00498"/>
    </source>
</evidence>
<dbReference type="InterPro" id="IPR050316">
    <property type="entry name" value="Tyrosinase/Hemocyanin"/>
</dbReference>
<dbReference type="PROSITE" id="PS00497">
    <property type="entry name" value="TYROSINASE_1"/>
    <property type="match status" value="1"/>
</dbReference>
<dbReference type="EMBL" id="CP113088">
    <property type="protein sequence ID" value="WAC02253.1"/>
    <property type="molecule type" value="Genomic_DNA"/>
</dbReference>
<evidence type="ECO:0000313" key="5">
    <source>
        <dbReference type="EMBL" id="WAC02253.1"/>
    </source>
</evidence>
<keyword evidence="1" id="KW-0479">Metal-binding</keyword>
<dbReference type="SUPFAM" id="SSF48056">
    <property type="entry name" value="Di-copper centre-containing domain"/>
    <property type="match status" value="1"/>
</dbReference>
<feature type="domain" description="Tyrosinase copper-binding" evidence="4">
    <location>
        <begin position="311"/>
        <end position="322"/>
    </location>
</feature>